<protein>
    <submittedName>
        <fullName evidence="7">Actin-like ATPase domain-containing protein</fullName>
    </submittedName>
</protein>
<dbReference type="InterPro" id="IPR029047">
    <property type="entry name" value="HSP70_peptide-bd_sf"/>
</dbReference>
<sequence>MLLSLVHLLLVGAAAPAWAATLAVDFGADWTKASIVGPKMEILLNTDSKRKFQSVVGWKATDRLFGSDAYSVAARFPADTYMSLKYLLGAQFDSKRADYYKTISSAKTVATSRGTVGLVRSDGTQWSTEELIAMQFAYIKQVADSAGGDPVRDVVVTVPPFYSQFERQAISDAIEIAGLRPLGLINDGAAIAVNYAMTRSFPTPEHHIIYDAGASSTSATLVTFTTTTSNTTKADTTTIEVKGIGYDELLGGTELDRRLRDILASSFDAKHSSTGDIRKDPKAMSKLWKEAGRVKAVLSVNNEARSSIESLAWDIDFKALVTRAEFEETCADLAPRFAQPIKDALAQSKLSLNDISSVILAGGASRTPMVQNAVIDIVSESKIARNVNADEAAAVGTALYGATLSRHFRTKDIRLQDISAHDVQVVYTAEGKNGPRTIHNVLFPKGGKTGSKKTLSLKRKEDFSIALEYKGDTPTPAQIVEATFGGVTESIANLTEANAIDPVVKVTLSLSDDAFVSVDTAVAYGEIKDDTLTGMLKGLFAGSSSTAPEVGTEETSTRASSSETDSASSASGSASPTDSASPSASATPTVEVKVKPKDTYPLKITLLHAALPPLTSAEKSDSKTRLRSVDTEEANKRLNAEAHNVLEGYIYRLRDLLDGAPDSPFFEFSTETEREKLKTTLEEVSAWMHEVGDSASTAELTKKKKNLESIEEPIQTRNREYHAAPPAIRDLQQALLAGRTFVVSARENRTQEESLGFEPKYTVEEIDGVDRKINETADWLEERVLKQNKRQRNQDPVLYSKDVEIRGKALQAQTMRLIKRKWYPKLKKTATSATATDSSSTSTATESKSTGHATDEL</sequence>
<dbReference type="Gene3D" id="2.60.34.10">
    <property type="entry name" value="Substrate Binding Domain Of DNAk, Chain A, domain 1"/>
    <property type="match status" value="1"/>
</dbReference>
<keyword evidence="2" id="KW-0256">Endoplasmic reticulum</keyword>
<proteinExistence type="predicted"/>
<dbReference type="STRING" id="1314781.A0A165HXS7"/>
<reference evidence="7 8" key="1">
    <citation type="journal article" date="2016" name="Mol. Biol. Evol.">
        <title>Comparative Genomics of Early-Diverging Mushroom-Forming Fungi Provides Insights into the Origins of Lignocellulose Decay Capabilities.</title>
        <authorList>
            <person name="Nagy L.G."/>
            <person name="Riley R."/>
            <person name="Tritt A."/>
            <person name="Adam C."/>
            <person name="Daum C."/>
            <person name="Floudas D."/>
            <person name="Sun H."/>
            <person name="Yadav J.S."/>
            <person name="Pangilinan J."/>
            <person name="Larsson K.H."/>
            <person name="Matsuura K."/>
            <person name="Barry K."/>
            <person name="Labutti K."/>
            <person name="Kuo R."/>
            <person name="Ohm R.A."/>
            <person name="Bhattacharya S.S."/>
            <person name="Shirouzu T."/>
            <person name="Yoshinaga Y."/>
            <person name="Martin F.M."/>
            <person name="Grigoriev I.V."/>
            <person name="Hibbett D.S."/>
        </authorList>
    </citation>
    <scope>NUCLEOTIDE SEQUENCE [LARGE SCALE GENOMIC DNA]</scope>
    <source>
        <strain evidence="7 8">HHB12029</strain>
    </source>
</reference>
<dbReference type="GO" id="GO:0005524">
    <property type="term" value="F:ATP binding"/>
    <property type="evidence" value="ECO:0007669"/>
    <property type="project" value="UniProtKB-KW"/>
</dbReference>
<evidence type="ECO:0000256" key="2">
    <source>
        <dbReference type="ARBA" id="ARBA00022824"/>
    </source>
</evidence>
<dbReference type="AlphaFoldDB" id="A0A165HXS7"/>
<dbReference type="PRINTS" id="PR00301">
    <property type="entry name" value="HEATSHOCK70"/>
</dbReference>
<dbReference type="InterPro" id="IPR029048">
    <property type="entry name" value="HSP70_C_sf"/>
</dbReference>
<evidence type="ECO:0000256" key="6">
    <source>
        <dbReference type="SAM" id="SignalP"/>
    </source>
</evidence>
<evidence type="ECO:0000256" key="3">
    <source>
        <dbReference type="ARBA" id="ARBA00022840"/>
    </source>
</evidence>
<dbReference type="GO" id="GO:0034663">
    <property type="term" value="C:endoplasmic reticulum chaperone complex"/>
    <property type="evidence" value="ECO:0007669"/>
    <property type="project" value="TreeGrafter"/>
</dbReference>
<dbReference type="Proteomes" id="UP000077266">
    <property type="component" value="Unassembled WGS sequence"/>
</dbReference>
<evidence type="ECO:0000313" key="8">
    <source>
        <dbReference type="Proteomes" id="UP000077266"/>
    </source>
</evidence>
<dbReference type="GO" id="GO:0140662">
    <property type="term" value="F:ATP-dependent protein folding chaperone"/>
    <property type="evidence" value="ECO:0007669"/>
    <property type="project" value="InterPro"/>
</dbReference>
<evidence type="ECO:0000256" key="5">
    <source>
        <dbReference type="SAM" id="MobiDB-lite"/>
    </source>
</evidence>
<dbReference type="InParanoid" id="A0A165HXS7"/>
<feature type="region of interest" description="Disordered" evidence="5">
    <location>
        <begin position="543"/>
        <end position="592"/>
    </location>
</feature>
<dbReference type="CDD" id="cd10230">
    <property type="entry name" value="ASKHA_NBD_HSP70_HYOU1"/>
    <property type="match status" value="1"/>
</dbReference>
<feature type="compositionally biased region" description="Low complexity" evidence="5">
    <location>
        <begin position="829"/>
        <end position="850"/>
    </location>
</feature>
<evidence type="ECO:0000256" key="1">
    <source>
        <dbReference type="ARBA" id="ARBA00022741"/>
    </source>
</evidence>
<dbReference type="Gene3D" id="3.30.30.30">
    <property type="match status" value="1"/>
</dbReference>
<dbReference type="FunCoup" id="A0A165HXS7">
    <property type="interactions" value="275"/>
</dbReference>
<gene>
    <name evidence="7" type="ORF">EXIGLDRAFT_768827</name>
</gene>
<evidence type="ECO:0000256" key="4">
    <source>
        <dbReference type="ARBA" id="ARBA00023186"/>
    </source>
</evidence>
<dbReference type="GO" id="GO:0030968">
    <property type="term" value="P:endoplasmic reticulum unfolded protein response"/>
    <property type="evidence" value="ECO:0007669"/>
    <property type="project" value="TreeGrafter"/>
</dbReference>
<keyword evidence="3" id="KW-0067">ATP-binding</keyword>
<feature type="chain" id="PRO_5007858961" evidence="6">
    <location>
        <begin position="20"/>
        <end position="857"/>
    </location>
</feature>
<evidence type="ECO:0000313" key="7">
    <source>
        <dbReference type="EMBL" id="KZV92610.1"/>
    </source>
</evidence>
<dbReference type="EMBL" id="KV426005">
    <property type="protein sequence ID" value="KZV92610.1"/>
    <property type="molecule type" value="Genomic_DNA"/>
</dbReference>
<keyword evidence="4" id="KW-0143">Chaperone</keyword>
<dbReference type="InterPro" id="IPR043129">
    <property type="entry name" value="ATPase_NBD"/>
</dbReference>
<name>A0A165HXS7_EXIGL</name>
<dbReference type="FunFam" id="3.90.640.10:FF:000004">
    <property type="entry name" value="Heat shock 70 kDa protein 4"/>
    <property type="match status" value="1"/>
</dbReference>
<dbReference type="SUPFAM" id="SSF100934">
    <property type="entry name" value="Heat shock protein 70kD (HSP70), C-terminal subdomain"/>
    <property type="match status" value="1"/>
</dbReference>
<dbReference type="PANTHER" id="PTHR45639">
    <property type="entry name" value="HSC70CB, ISOFORM G-RELATED"/>
    <property type="match status" value="1"/>
</dbReference>
<feature type="compositionally biased region" description="Low complexity" evidence="5">
    <location>
        <begin position="553"/>
        <end position="589"/>
    </location>
</feature>
<dbReference type="SUPFAM" id="SSF53067">
    <property type="entry name" value="Actin-like ATPase domain"/>
    <property type="match status" value="2"/>
</dbReference>
<dbReference type="Gene3D" id="3.30.420.40">
    <property type="match status" value="2"/>
</dbReference>
<organism evidence="7 8">
    <name type="scientific">Exidia glandulosa HHB12029</name>
    <dbReference type="NCBI Taxonomy" id="1314781"/>
    <lineage>
        <taxon>Eukaryota</taxon>
        <taxon>Fungi</taxon>
        <taxon>Dikarya</taxon>
        <taxon>Basidiomycota</taxon>
        <taxon>Agaricomycotina</taxon>
        <taxon>Agaricomycetes</taxon>
        <taxon>Auriculariales</taxon>
        <taxon>Exidiaceae</taxon>
        <taxon>Exidia</taxon>
    </lineage>
</organism>
<keyword evidence="8" id="KW-1185">Reference proteome</keyword>
<dbReference type="InterPro" id="IPR013126">
    <property type="entry name" value="Hsp_70_fam"/>
</dbReference>
<feature type="signal peptide" evidence="6">
    <location>
        <begin position="1"/>
        <end position="19"/>
    </location>
</feature>
<dbReference type="OrthoDB" id="10262720at2759"/>
<feature type="region of interest" description="Disordered" evidence="5">
    <location>
        <begin position="826"/>
        <end position="857"/>
    </location>
</feature>
<accession>A0A165HXS7</accession>
<dbReference type="Gene3D" id="3.90.640.10">
    <property type="entry name" value="Actin, Chain A, domain 4"/>
    <property type="match status" value="1"/>
</dbReference>
<dbReference type="Pfam" id="PF00012">
    <property type="entry name" value="HSP70"/>
    <property type="match status" value="1"/>
</dbReference>
<keyword evidence="6" id="KW-0732">Signal</keyword>
<keyword evidence="1" id="KW-0547">Nucleotide-binding</keyword>
<dbReference type="Gene3D" id="1.20.1270.10">
    <property type="match status" value="1"/>
</dbReference>
<dbReference type="PANTHER" id="PTHR45639:SF3">
    <property type="entry name" value="HYPOXIA UP-REGULATED PROTEIN 1"/>
    <property type="match status" value="1"/>
</dbReference>